<dbReference type="HOGENOM" id="CLU_1935102_0_0_9"/>
<evidence type="ECO:0000313" key="1">
    <source>
        <dbReference type="EMBL" id="ADO77772.1"/>
    </source>
</evidence>
<dbReference type="Gene3D" id="2.170.120.30">
    <property type="match status" value="1"/>
</dbReference>
<dbReference type="STRING" id="572479.Hprae_1646"/>
<dbReference type="RefSeq" id="WP_014553792.1">
    <property type="nucleotide sequence ID" value="NC_017455.1"/>
</dbReference>
<organism evidence="1 2">
    <name type="scientific">Halanaerobium praevalens (strain ATCC 33744 / DSM 2228 / GSL)</name>
    <dbReference type="NCBI Taxonomy" id="572479"/>
    <lineage>
        <taxon>Bacteria</taxon>
        <taxon>Bacillati</taxon>
        <taxon>Bacillota</taxon>
        <taxon>Clostridia</taxon>
        <taxon>Halanaerobiales</taxon>
        <taxon>Halanaerobiaceae</taxon>
        <taxon>Halanaerobium</taxon>
    </lineage>
</organism>
<name>E3DPL0_HALPG</name>
<keyword evidence="2" id="KW-1185">Reference proteome</keyword>
<dbReference type="AlphaFoldDB" id="E3DPL0"/>
<gene>
    <name evidence="1" type="ordered locus">Hprae_1646</name>
</gene>
<sequence>MFSLTENQKKLILAFFIAVLLWGYASNQTANFLNYVEEQAASFLVDVETKNLPQKYEIKSKSVERAVVRIDYISYFTKINKSEIKAYIDLQQVEPGDNMKIIEVDLPASAKLLGVDPGYMIVNIAKKIEEKDK</sequence>
<evidence type="ECO:0008006" key="3">
    <source>
        <dbReference type="Google" id="ProtNLM"/>
    </source>
</evidence>
<protein>
    <recommendedName>
        <fullName evidence="3">YbbR family protein</fullName>
    </recommendedName>
</protein>
<reference evidence="1 2" key="2">
    <citation type="journal article" date="2011" name="Stand. Genomic Sci.">
        <title>Complete genome sequence of the extremely halophilic Halanaerobium praevalens type strain (GSL).</title>
        <authorList>
            <person name="Ivanova N."/>
            <person name="Sikorski J."/>
            <person name="Chertkov O."/>
            <person name="Nolan M."/>
            <person name="Lucas S."/>
            <person name="Hammon N."/>
            <person name="Deshpande S."/>
            <person name="Cheng J.F."/>
            <person name="Tapia R."/>
            <person name="Han C."/>
            <person name="Goodwin L."/>
            <person name="Pitluck S."/>
            <person name="Huntemann M."/>
            <person name="Liolios K."/>
            <person name="Pagani I."/>
            <person name="Mavromatis K."/>
            <person name="Ovchinikova G."/>
            <person name="Pati A."/>
            <person name="Chen A."/>
            <person name="Palaniappan K."/>
            <person name="Land M."/>
            <person name="Hauser L."/>
            <person name="Brambilla E.M."/>
            <person name="Kannan K.P."/>
            <person name="Rohde M."/>
            <person name="Tindall B.J."/>
            <person name="Goker M."/>
            <person name="Detter J.C."/>
            <person name="Woyke T."/>
            <person name="Bristow J."/>
            <person name="Eisen J.A."/>
            <person name="Markowitz V."/>
            <person name="Hugenholtz P."/>
            <person name="Kyrpides N.C."/>
            <person name="Klenk H.P."/>
            <person name="Lapidus A."/>
        </authorList>
    </citation>
    <scope>NUCLEOTIDE SEQUENCE [LARGE SCALE GENOMIC DNA]</scope>
    <source>
        <strain evidence="2">ATCC 33744 / DSM 2228 / GSL</strain>
    </source>
</reference>
<proteinExistence type="predicted"/>
<reference evidence="2" key="1">
    <citation type="submission" date="2010-10" db="EMBL/GenBank/DDBJ databases">
        <title>The complete genome of Halanaerobium praevalens DSM 2228.</title>
        <authorList>
            <consortium name="US DOE Joint Genome Institute (JGI-PGF)"/>
            <person name="Lucas S."/>
            <person name="Copeland A."/>
            <person name="Lapidus A."/>
            <person name="Glavina del Rio T."/>
            <person name="Dalin E."/>
            <person name="Tice H."/>
            <person name="Bruce D."/>
            <person name="Goodwin L."/>
            <person name="Pitluck S."/>
            <person name="Kyrpides N."/>
            <person name="Mavromatis K."/>
            <person name="Ivanova N."/>
            <person name="Ovchinnikova G."/>
            <person name="Chertkov O."/>
            <person name="Detter J.C."/>
            <person name="Han C."/>
            <person name="Larimer F."/>
            <person name="Land M."/>
            <person name="Hauser L."/>
            <person name="Markowitz V."/>
            <person name="Cheng J.-F."/>
            <person name="Hugenholtz P."/>
            <person name="Woyke T."/>
            <person name="Wu D."/>
            <person name="Tindall B."/>
            <person name="Pomrenke H.G."/>
            <person name="Brambilla E."/>
            <person name="Klenk H.-P."/>
            <person name="Eisen J.A."/>
        </authorList>
    </citation>
    <scope>NUCLEOTIDE SEQUENCE [LARGE SCALE GENOMIC DNA]</scope>
    <source>
        <strain evidence="2">ATCC 33744 / DSM 2228 / GSL</strain>
    </source>
</reference>
<dbReference type="PATRIC" id="fig|572479.3.peg.1667"/>
<dbReference type="EMBL" id="CP002175">
    <property type="protein sequence ID" value="ADO77772.1"/>
    <property type="molecule type" value="Genomic_DNA"/>
</dbReference>
<evidence type="ECO:0000313" key="2">
    <source>
        <dbReference type="Proteomes" id="UP000006866"/>
    </source>
</evidence>
<dbReference type="Proteomes" id="UP000006866">
    <property type="component" value="Chromosome"/>
</dbReference>
<dbReference type="OrthoDB" id="2111604at2"/>
<accession>E3DPL0</accession>
<dbReference type="KEGG" id="hpk:Hprae_1646"/>